<dbReference type="SUPFAM" id="SSF52009">
    <property type="entry name" value="Phosphohistidine domain"/>
    <property type="match status" value="1"/>
</dbReference>
<dbReference type="SUPFAM" id="SSF47831">
    <property type="entry name" value="Enzyme I of the PEP:sugar phosphotransferase system HPr-binding (sub)domain"/>
    <property type="match status" value="1"/>
</dbReference>
<gene>
    <name evidence="25" type="primary">ptsP</name>
    <name evidence="25" type="ORF">G3M70_17430</name>
</gene>
<dbReference type="PROSITE" id="PS00742">
    <property type="entry name" value="PEP_ENZYMES_2"/>
    <property type="match status" value="1"/>
</dbReference>
<evidence type="ECO:0000259" key="22">
    <source>
        <dbReference type="Pfam" id="PF00391"/>
    </source>
</evidence>
<keyword evidence="10 17" id="KW-0762">Sugar transport</keyword>
<keyword evidence="14 17" id="KW-0418">Kinase</keyword>
<dbReference type="InterPro" id="IPR006318">
    <property type="entry name" value="PTS_EI-like"/>
</dbReference>
<dbReference type="NCBIfam" id="TIGR01417">
    <property type="entry name" value="PTS_I_fam"/>
    <property type="match status" value="1"/>
</dbReference>
<evidence type="ECO:0000256" key="9">
    <source>
        <dbReference type="ARBA" id="ARBA00022490"/>
    </source>
</evidence>
<dbReference type="Gene3D" id="1.10.274.10">
    <property type="entry name" value="PtsI, HPr-binding domain"/>
    <property type="match status" value="1"/>
</dbReference>
<dbReference type="InterPro" id="IPR040442">
    <property type="entry name" value="Pyrv_kinase-like_dom_sf"/>
</dbReference>
<evidence type="ECO:0000256" key="5">
    <source>
        <dbReference type="ARBA" id="ARBA00007837"/>
    </source>
</evidence>
<feature type="active site" description="Proton donor" evidence="18">
    <location>
        <position position="504"/>
    </location>
</feature>
<dbReference type="Pfam" id="PF05524">
    <property type="entry name" value="PEP-utilisers_N"/>
    <property type="match status" value="1"/>
</dbReference>
<dbReference type="GO" id="GO:0005737">
    <property type="term" value="C:cytoplasm"/>
    <property type="evidence" value="ECO:0007669"/>
    <property type="project" value="UniProtKB-SubCell"/>
</dbReference>
<dbReference type="InterPro" id="IPR024692">
    <property type="entry name" value="PTS_EI"/>
</dbReference>
<sequence length="591" mass="65881">MKKIPGIQVSSGVAIGEAYLLDRSKICVIKNKIPKSKVKTEVDRLRKAIEKSKTQMQEIKKRAGSVSDKYAIILDTYTLLLEDDILVNETIENIEKEHLNAEWALTRTLDKFTKLFNNINDEYLKGKQDDLDLVVHGVIKNLVGHEQENLSDIDRPVILITHTVSPSDTVLMSRQFILGMGTEVGGKTSHVGIFASALGIPAVVGVSDLCQHVNSGDKIIIDGINGEIIINPEEEQLKLYRRKQENYLRYEKALLKDVNEPSQTQDGHPVQLMGNIESAHEVKSVKRFGGQGIGLFRTEYLYLSNIEKLPTENDLYQNFKEVVLAVHPSPVVVRTLDIGADKPLPGMDQKSEANPALGLRGIRLSLTNPDHLANQLRAILRASLYGKIKILYPMVSSAKEVIEANQLLRKIKKELREQQIPFDDEIQVGAMIETPAAAISAEHILKEVDFISIGTNDLIQYLLAVDRVNENVAHLYQPFHPAVLATLKQVFTVAESMNKPVAICGELGGDPLATFLLLGLGKVHELSMEPHSIPKVKKILRKVRLDEATQIADTALAMGSSEEINQFILTEMRKRFPSDFDRDSAFGEKED</sequence>
<dbReference type="GO" id="GO:0009401">
    <property type="term" value="P:phosphoenolpyruvate-dependent sugar phosphotransferase system"/>
    <property type="evidence" value="ECO:0007669"/>
    <property type="project" value="UniProtKB-KW"/>
</dbReference>
<dbReference type="EMBL" id="CP048685">
    <property type="protein sequence ID" value="QPJ63561.1"/>
    <property type="molecule type" value="Genomic_DNA"/>
</dbReference>
<dbReference type="InterPro" id="IPR008731">
    <property type="entry name" value="PTS_EIN"/>
</dbReference>
<dbReference type="Proteomes" id="UP000594688">
    <property type="component" value="Chromosome"/>
</dbReference>
<dbReference type="Pfam" id="PF02896">
    <property type="entry name" value="PEP-utilizers_C"/>
    <property type="match status" value="1"/>
</dbReference>
<feature type="binding site" evidence="20">
    <location>
        <position position="457"/>
    </location>
    <ligand>
        <name>Mg(2+)</name>
        <dbReference type="ChEBI" id="CHEBI:18420"/>
    </ligand>
</feature>
<evidence type="ECO:0000256" key="3">
    <source>
        <dbReference type="ARBA" id="ARBA00002728"/>
    </source>
</evidence>
<evidence type="ECO:0000256" key="10">
    <source>
        <dbReference type="ARBA" id="ARBA00022597"/>
    </source>
</evidence>
<evidence type="ECO:0000256" key="21">
    <source>
        <dbReference type="SAM" id="Coils"/>
    </source>
</evidence>
<comment type="catalytic activity">
    <reaction evidence="1 17">
        <text>L-histidyl-[protein] + phosphoenolpyruvate = N(pros)-phospho-L-histidyl-[protein] + pyruvate</text>
        <dbReference type="Rhea" id="RHEA:23880"/>
        <dbReference type="Rhea" id="RHEA-COMP:9745"/>
        <dbReference type="Rhea" id="RHEA-COMP:9746"/>
        <dbReference type="ChEBI" id="CHEBI:15361"/>
        <dbReference type="ChEBI" id="CHEBI:29979"/>
        <dbReference type="ChEBI" id="CHEBI:58702"/>
        <dbReference type="ChEBI" id="CHEBI:64837"/>
        <dbReference type="EC" id="2.7.3.9"/>
    </reaction>
</comment>
<keyword evidence="13 17" id="KW-0479">Metal-binding</keyword>
<evidence type="ECO:0000256" key="1">
    <source>
        <dbReference type="ARBA" id="ARBA00000683"/>
    </source>
</evidence>
<keyword evidence="9 17" id="KW-0963">Cytoplasm</keyword>
<dbReference type="EC" id="2.7.3.9" evidence="6 17"/>
<evidence type="ECO:0000313" key="25">
    <source>
        <dbReference type="EMBL" id="QPJ63561.1"/>
    </source>
</evidence>
<keyword evidence="25" id="KW-0670">Pyruvate</keyword>
<comment type="subcellular location">
    <subcellularLocation>
        <location evidence="4 17">Cytoplasm</location>
    </subcellularLocation>
</comment>
<evidence type="ECO:0000259" key="23">
    <source>
        <dbReference type="Pfam" id="PF02896"/>
    </source>
</evidence>
<dbReference type="SUPFAM" id="SSF51621">
    <property type="entry name" value="Phosphoenolpyruvate/pyruvate domain"/>
    <property type="match status" value="1"/>
</dbReference>
<evidence type="ECO:0000256" key="8">
    <source>
        <dbReference type="ARBA" id="ARBA00022448"/>
    </source>
</evidence>
<keyword evidence="15 17" id="KW-0460">Magnesium</keyword>
<evidence type="ECO:0000256" key="20">
    <source>
        <dbReference type="PIRSR" id="PIRSR000732-3"/>
    </source>
</evidence>
<dbReference type="InterPro" id="IPR036637">
    <property type="entry name" value="Phosphohistidine_dom_sf"/>
</dbReference>
<dbReference type="InterPro" id="IPR000121">
    <property type="entry name" value="PEP_util_C"/>
</dbReference>
<evidence type="ECO:0000256" key="13">
    <source>
        <dbReference type="ARBA" id="ARBA00022723"/>
    </source>
</evidence>
<proteinExistence type="inferred from homology"/>
<dbReference type="Gene3D" id="3.20.20.60">
    <property type="entry name" value="Phosphoenolpyruvate-binding domains"/>
    <property type="match status" value="1"/>
</dbReference>
<dbReference type="AlphaFoldDB" id="A0A7T0BZ85"/>
<dbReference type="GO" id="GO:0008965">
    <property type="term" value="F:phosphoenolpyruvate-protein phosphotransferase activity"/>
    <property type="evidence" value="ECO:0007669"/>
    <property type="project" value="UniProtKB-EC"/>
</dbReference>
<feature type="domain" description="Phosphotransferase system enzyme I N-terminal" evidence="24">
    <location>
        <begin position="6"/>
        <end position="125"/>
    </location>
</feature>
<accession>A0A7T0BZ85</accession>
<comment type="function">
    <text evidence="3 17">General (non sugar-specific) component of the phosphoenolpyruvate-dependent sugar phosphotransferase system (sugar PTS). This major carbohydrate active-transport system catalyzes the phosphorylation of incoming sugar substrates concomitantly with their translocation across the cell membrane. Enzyme I transfers the phosphoryl group from phosphoenolpyruvate (PEP) to the phosphoryl carrier protein (HPr).</text>
</comment>
<evidence type="ECO:0000256" key="7">
    <source>
        <dbReference type="ARBA" id="ARBA00016544"/>
    </source>
</evidence>
<dbReference type="Gene3D" id="3.50.30.10">
    <property type="entry name" value="Phosphohistidine domain"/>
    <property type="match status" value="1"/>
</dbReference>
<protein>
    <recommendedName>
        <fullName evidence="7 17">Phosphoenolpyruvate-protein phosphotransferase</fullName>
        <ecNumber evidence="6 17">2.7.3.9</ecNumber>
    </recommendedName>
    <alternativeName>
        <fullName evidence="16 17">Phosphotransferase system, enzyme I</fullName>
    </alternativeName>
</protein>
<keyword evidence="11 17" id="KW-0808">Transferase</keyword>
<feature type="coiled-coil region" evidence="21">
    <location>
        <begin position="35"/>
        <end position="62"/>
    </location>
</feature>
<feature type="binding site" evidence="19">
    <location>
        <position position="467"/>
    </location>
    <ligand>
        <name>phosphoenolpyruvate</name>
        <dbReference type="ChEBI" id="CHEBI:58702"/>
    </ligand>
</feature>
<dbReference type="InterPro" id="IPR036618">
    <property type="entry name" value="PtsI_HPr-bd_sf"/>
</dbReference>
<dbReference type="Pfam" id="PF00391">
    <property type="entry name" value="PEP-utilizers"/>
    <property type="match status" value="1"/>
</dbReference>
<evidence type="ECO:0000256" key="18">
    <source>
        <dbReference type="PIRSR" id="PIRSR000732-1"/>
    </source>
</evidence>
<evidence type="ECO:0000256" key="11">
    <source>
        <dbReference type="ARBA" id="ARBA00022679"/>
    </source>
</evidence>
<evidence type="ECO:0000256" key="12">
    <source>
        <dbReference type="ARBA" id="ARBA00022683"/>
    </source>
</evidence>
<comment type="similarity">
    <text evidence="5 17">Belongs to the PEP-utilizing enzyme family.</text>
</comment>
<feature type="binding site" evidence="19">
    <location>
        <begin position="456"/>
        <end position="457"/>
    </location>
    <ligand>
        <name>phosphoenolpyruvate</name>
        <dbReference type="ChEBI" id="CHEBI:58702"/>
    </ligand>
</feature>
<keyword evidence="8 17" id="KW-0813">Transport</keyword>
<evidence type="ECO:0000256" key="15">
    <source>
        <dbReference type="ARBA" id="ARBA00022842"/>
    </source>
</evidence>
<evidence type="ECO:0000256" key="16">
    <source>
        <dbReference type="ARBA" id="ARBA00033235"/>
    </source>
</evidence>
<dbReference type="PRINTS" id="PR01736">
    <property type="entry name" value="PHPHTRNFRASE"/>
</dbReference>
<dbReference type="KEGG" id="nli:G3M70_17430"/>
<evidence type="ECO:0000313" key="26">
    <source>
        <dbReference type="Proteomes" id="UP000594688"/>
    </source>
</evidence>
<feature type="active site" description="Tele-phosphohistidine intermediate" evidence="18">
    <location>
        <position position="190"/>
    </location>
</feature>
<dbReference type="PANTHER" id="PTHR46244:SF3">
    <property type="entry name" value="PHOSPHOENOLPYRUVATE-PROTEIN PHOSPHOTRANSFERASE"/>
    <property type="match status" value="1"/>
</dbReference>
<evidence type="ECO:0000256" key="6">
    <source>
        <dbReference type="ARBA" id="ARBA00012232"/>
    </source>
</evidence>
<dbReference type="InterPro" id="IPR023151">
    <property type="entry name" value="PEP_util_CS"/>
</dbReference>
<comment type="cofactor">
    <cofactor evidence="2 17 20">
        <name>Mg(2+)</name>
        <dbReference type="ChEBI" id="CHEBI:18420"/>
    </cofactor>
</comment>
<evidence type="ECO:0000259" key="24">
    <source>
        <dbReference type="Pfam" id="PF05524"/>
    </source>
</evidence>
<keyword evidence="21" id="KW-0175">Coiled coil</keyword>
<evidence type="ECO:0000256" key="2">
    <source>
        <dbReference type="ARBA" id="ARBA00001946"/>
    </source>
</evidence>
<feature type="binding site" evidence="20">
    <location>
        <position position="433"/>
    </location>
    <ligand>
        <name>Mg(2+)</name>
        <dbReference type="ChEBI" id="CHEBI:18420"/>
    </ligand>
</feature>
<dbReference type="InterPro" id="IPR015813">
    <property type="entry name" value="Pyrv/PenolPyrv_kinase-like_dom"/>
</dbReference>
<name>A0A7T0BZ85_9BACT</name>
<evidence type="ECO:0000256" key="17">
    <source>
        <dbReference type="PIRNR" id="PIRNR000732"/>
    </source>
</evidence>
<dbReference type="PIRSF" id="PIRSF000732">
    <property type="entry name" value="PTS_enzyme_I"/>
    <property type="match status" value="1"/>
</dbReference>
<evidence type="ECO:0000256" key="19">
    <source>
        <dbReference type="PIRSR" id="PIRSR000732-2"/>
    </source>
</evidence>
<dbReference type="GO" id="GO:0046872">
    <property type="term" value="F:metal ion binding"/>
    <property type="evidence" value="ECO:0007669"/>
    <property type="project" value="UniProtKB-KW"/>
</dbReference>
<dbReference type="InterPro" id="IPR008279">
    <property type="entry name" value="PEP-util_enz_mobile_dom"/>
</dbReference>
<feature type="domain" description="PEP-utilising enzyme C-terminal" evidence="23">
    <location>
        <begin position="256"/>
        <end position="543"/>
    </location>
</feature>
<evidence type="ECO:0000256" key="14">
    <source>
        <dbReference type="ARBA" id="ARBA00022777"/>
    </source>
</evidence>
<feature type="binding site" evidence="19">
    <location>
        <position position="334"/>
    </location>
    <ligand>
        <name>phosphoenolpyruvate</name>
        <dbReference type="ChEBI" id="CHEBI:58702"/>
    </ligand>
</feature>
<dbReference type="GO" id="GO:0016301">
    <property type="term" value="F:kinase activity"/>
    <property type="evidence" value="ECO:0007669"/>
    <property type="project" value="UniProtKB-KW"/>
</dbReference>
<dbReference type="PANTHER" id="PTHR46244">
    <property type="entry name" value="PHOSPHOENOLPYRUVATE-PROTEIN PHOSPHOTRANSFERASE"/>
    <property type="match status" value="1"/>
</dbReference>
<feature type="binding site" evidence="19">
    <location>
        <position position="297"/>
    </location>
    <ligand>
        <name>phosphoenolpyruvate</name>
        <dbReference type="ChEBI" id="CHEBI:58702"/>
    </ligand>
</feature>
<evidence type="ECO:0000256" key="4">
    <source>
        <dbReference type="ARBA" id="ARBA00004496"/>
    </source>
</evidence>
<reference evidence="25 26" key="1">
    <citation type="submission" date="2020-02" db="EMBL/GenBank/DDBJ databases">
        <title>Genomic and physiological characterization of two novel Nitrospinaceae genera.</title>
        <authorList>
            <person name="Mueller A.J."/>
            <person name="Jung M.-Y."/>
            <person name="Strachan C.R."/>
            <person name="Herbold C.W."/>
            <person name="Kirkegaard R.H."/>
            <person name="Daims H."/>
        </authorList>
    </citation>
    <scope>NUCLEOTIDE SEQUENCE [LARGE SCALE GENOMIC DNA]</scope>
    <source>
        <strain evidence="25">EB</strain>
    </source>
</reference>
<organism evidence="25 26">
    <name type="scientific">Candidatus Nitronauta litoralis</name>
    <dbReference type="NCBI Taxonomy" id="2705533"/>
    <lineage>
        <taxon>Bacteria</taxon>
        <taxon>Pseudomonadati</taxon>
        <taxon>Nitrospinota/Tectimicrobiota group</taxon>
        <taxon>Nitrospinota</taxon>
        <taxon>Nitrospinia</taxon>
        <taxon>Nitrospinales</taxon>
        <taxon>Nitrospinaceae</taxon>
        <taxon>Candidatus Nitronauta</taxon>
    </lineage>
</organism>
<keyword evidence="12 17" id="KW-0598">Phosphotransferase system</keyword>
<dbReference type="InterPro" id="IPR050499">
    <property type="entry name" value="PEP-utilizing_PTS_enzyme"/>
</dbReference>
<feature type="domain" description="PEP-utilising enzyme mobile" evidence="22">
    <location>
        <begin position="154"/>
        <end position="226"/>
    </location>
</feature>